<keyword evidence="2" id="KW-1185">Reference proteome</keyword>
<dbReference type="EMBL" id="FXTP01000015">
    <property type="protein sequence ID" value="SMO90821.1"/>
    <property type="molecule type" value="Genomic_DNA"/>
</dbReference>
<name>A0A521F5A0_9BACT</name>
<gene>
    <name evidence="1" type="ORF">SAMN06265219_1157</name>
</gene>
<dbReference type="Proteomes" id="UP000317557">
    <property type="component" value="Unassembled WGS sequence"/>
</dbReference>
<sequence>MSCDSNNDVQLDEPATYEFTRNGESTVSFSGQTTRIKMGTELFEAMSAPEQTTEQDLLRMYRNLSEDGSDVDPFSEAALNESSKSIKSKVAASRDYFASNATLSAELKNDFETWMSGQVNEVFPNWNQQAEPGVPGQIVDGTSARYINAQGLEYNQMVAKGLIGALMVDQMLNNYLSTSVLDESTNREENTAGETAEGSNYTTMEHKWDEAYGYIYGTAADPATPNATIGEDDIFLNKYTARVANDEDFESIDEDIYNAFKKGRAAIVAGEYDIRDEQANIIREAVSNIIGIRAVYYLQAGKRQMEAGDLGAAFHSLSEGYGFIYSLQFTRVAGSDQPYLTSSEVQGLLTQLLSDGENGLWDVEPSTLDEISAQIAVKFEFTIQEAASN</sequence>
<proteinExistence type="predicted"/>
<evidence type="ECO:0000313" key="2">
    <source>
        <dbReference type="Proteomes" id="UP000317557"/>
    </source>
</evidence>
<evidence type="ECO:0008006" key="3">
    <source>
        <dbReference type="Google" id="ProtNLM"/>
    </source>
</evidence>
<reference evidence="1 2" key="1">
    <citation type="submission" date="2017-05" db="EMBL/GenBank/DDBJ databases">
        <authorList>
            <person name="Varghese N."/>
            <person name="Submissions S."/>
        </authorList>
    </citation>
    <scope>NUCLEOTIDE SEQUENCE [LARGE SCALE GENOMIC DNA]</scope>
    <source>
        <strain evidence="1 2">DSM 21985</strain>
    </source>
</reference>
<dbReference type="RefSeq" id="WP_246075325.1">
    <property type="nucleotide sequence ID" value="NZ_FXTP01000015.1"/>
</dbReference>
<dbReference type="AlphaFoldDB" id="A0A521F5A0"/>
<evidence type="ECO:0000313" key="1">
    <source>
        <dbReference type="EMBL" id="SMO90821.1"/>
    </source>
</evidence>
<dbReference type="Pfam" id="PF16148">
    <property type="entry name" value="DUF4856"/>
    <property type="match status" value="1"/>
</dbReference>
<protein>
    <recommendedName>
        <fullName evidence="3">DUF4856 domain-containing protein</fullName>
    </recommendedName>
</protein>
<organism evidence="1 2">
    <name type="scientific">Gracilimonas mengyeensis</name>
    <dbReference type="NCBI Taxonomy" id="1302730"/>
    <lineage>
        <taxon>Bacteria</taxon>
        <taxon>Pseudomonadati</taxon>
        <taxon>Balneolota</taxon>
        <taxon>Balneolia</taxon>
        <taxon>Balneolales</taxon>
        <taxon>Balneolaceae</taxon>
        <taxon>Gracilimonas</taxon>
    </lineage>
</organism>
<dbReference type="InterPro" id="IPR032331">
    <property type="entry name" value="DUF4856"/>
</dbReference>
<accession>A0A521F5A0</accession>